<sequence>MSDSEKGAAVNHREARDMAPKQGIEVDTVHQDEAMKVLEAYGGDEAWTDAEEKKLRRKIDWSLMPVLCATYGLQYYDKAMLSQAALFGLREDLGLLTGDRYAMSAAIFYLGFIIGAYPVMMLAQRYPIERVASAIVTIWGVCLMLTVVCKDYKTLYTQRFFLGFLESGISPMFMMIVGSFYKKNEQAMRMGIWYSCTGYVSIISPIINYGFGQINGGVSSWRYMYYFSGALTIVWGIILVFVLPPDPVRAKGFNERERYILVARLKTNNSGVRNTHLKIAQIRELLLDPKFWIVFSIAFLSMIANAPISTFVPIIIHGFGFSTLNSLLLMMPCGAYAGTLQLLFPYLAYRYRNNRSYLVFIAQMGTVLAALLLWLLPLSATGALLFAVYILPSVGGGYAVLMGLQIANTAGYTKRSVASSGLYIGYCLGNFVGPLCFKKGDAPRFEPGFIAVVVTSIIAGLLALVYRCLCMWSNSKRDRSGTTEGFDHAYEDDLTDKKNSSATGSTSVIDRRNESALKLFVSFVIQRRSSAICRSVSPLASNVDVPGHELTVCKNRTSQGETKCSNCVNQDQDCHLRPSRRGKQRRRASTQAECGTECDTIVAAEDRSNSKVQGDDVAEDNPELPDATEIDFGENVIGPGIGDTPAPVHATPTHVAFNIPSAERAPDTAVSHLTKSSTSPTEGAGCSHAGDVDTGFLQIYGPENQLEAEQQELVANLELRNPASDPRQQELQQSFSETYFEYCYPWCPVLDHETLDSELARSPMLSNALALAASHIQPPLIPHQGPASYYEKARMMFYMDEEPDILTSLKAVSLFYWWAPRSPSTAHRHASWWWTSVIIRHAQQMNIHREPKQSGVASSALHLSLRRRLWWTVFARERLTSLCQSKPCIICPEDMTIQEVQPSDFPSDPASQKKGRIFMYWVRLCAIMGKVSKALSKSVDSSSEIPTFPTELRQELVAWVQSLPPDLQLPIGSSRTEGFDRDVHQLHLPYLTTIIVMHLQRTTPDLPQALPPAILAASCIARILRDILSRGNARFLMAITCWYCGTAFIALLQASRIKQFSQEAEEGLDILDQAVGQLQQMWASANVIRQGFERLRALPRSMMHTGKGRATASNGSSDGPSNDFDWKLLFPFVTRSTSRIADCLLADDEFGTTATALPSPENAVFHEDLLNRYHDLLEPFVDYNFDFSNINLDIL</sequence>
<dbReference type="EMBL" id="CAJPIJ010000251">
    <property type="protein sequence ID" value="CAG2010828.1"/>
    <property type="molecule type" value="Genomic_DNA"/>
</dbReference>
<evidence type="ECO:0000256" key="8">
    <source>
        <dbReference type="SAM" id="Phobius"/>
    </source>
</evidence>
<dbReference type="InterPro" id="IPR036259">
    <property type="entry name" value="MFS_trans_sf"/>
</dbReference>
<name>A0A9N8RS10_GIBZA</name>
<dbReference type="Proteomes" id="UP000746612">
    <property type="component" value="Unassembled WGS sequence"/>
</dbReference>
<feature type="transmembrane region" description="Helical" evidence="8">
    <location>
        <begin position="328"/>
        <end position="349"/>
    </location>
</feature>
<dbReference type="GO" id="GO:0003677">
    <property type="term" value="F:DNA binding"/>
    <property type="evidence" value="ECO:0007669"/>
    <property type="project" value="InterPro"/>
</dbReference>
<dbReference type="SMART" id="SM00906">
    <property type="entry name" value="Fungal_trans"/>
    <property type="match status" value="1"/>
</dbReference>
<dbReference type="Pfam" id="PF07690">
    <property type="entry name" value="MFS_1"/>
    <property type="match status" value="1"/>
</dbReference>
<dbReference type="Gene3D" id="1.20.1250.20">
    <property type="entry name" value="MFS general substrate transporter like domains"/>
    <property type="match status" value="2"/>
</dbReference>
<evidence type="ECO:0000256" key="5">
    <source>
        <dbReference type="ARBA" id="ARBA00023136"/>
    </source>
</evidence>
<feature type="transmembrane region" description="Helical" evidence="8">
    <location>
        <begin position="356"/>
        <end position="376"/>
    </location>
</feature>
<protein>
    <recommendedName>
        <fullName evidence="9">Major facilitator superfamily (MFS) profile domain-containing protein</fullName>
    </recommendedName>
</protein>
<keyword evidence="4 8" id="KW-1133">Transmembrane helix</keyword>
<feature type="transmembrane region" description="Helical" evidence="8">
    <location>
        <begin position="449"/>
        <end position="469"/>
    </location>
</feature>
<evidence type="ECO:0000256" key="7">
    <source>
        <dbReference type="ARBA" id="ARBA00023242"/>
    </source>
</evidence>
<proteinExistence type="predicted"/>
<keyword evidence="5 8" id="KW-0472">Membrane</keyword>
<dbReference type="CDD" id="cd12148">
    <property type="entry name" value="fungal_TF_MHR"/>
    <property type="match status" value="1"/>
</dbReference>
<keyword evidence="6" id="KW-0325">Glycoprotein</keyword>
<dbReference type="AlphaFoldDB" id="A0A9N8RS10"/>
<evidence type="ECO:0000313" key="10">
    <source>
        <dbReference type="EMBL" id="CAG2010828.1"/>
    </source>
</evidence>
<evidence type="ECO:0000256" key="2">
    <source>
        <dbReference type="ARBA" id="ARBA00022448"/>
    </source>
</evidence>
<evidence type="ECO:0000256" key="4">
    <source>
        <dbReference type="ARBA" id="ARBA00022989"/>
    </source>
</evidence>
<feature type="transmembrane region" description="Helical" evidence="8">
    <location>
        <begin position="416"/>
        <end position="437"/>
    </location>
</feature>
<dbReference type="InterPro" id="IPR011701">
    <property type="entry name" value="MFS"/>
</dbReference>
<feature type="transmembrane region" description="Helical" evidence="8">
    <location>
        <begin position="223"/>
        <end position="243"/>
    </location>
</feature>
<keyword evidence="3 8" id="KW-0812">Transmembrane</keyword>
<evidence type="ECO:0000256" key="3">
    <source>
        <dbReference type="ARBA" id="ARBA00022692"/>
    </source>
</evidence>
<evidence type="ECO:0000256" key="1">
    <source>
        <dbReference type="ARBA" id="ARBA00004141"/>
    </source>
</evidence>
<dbReference type="GO" id="GO:0022857">
    <property type="term" value="F:transmembrane transporter activity"/>
    <property type="evidence" value="ECO:0007669"/>
    <property type="project" value="InterPro"/>
</dbReference>
<feature type="transmembrane region" description="Helical" evidence="8">
    <location>
        <begin position="160"/>
        <end position="180"/>
    </location>
</feature>
<feature type="domain" description="Major facilitator superfamily (MFS) profile" evidence="9">
    <location>
        <begin position="63"/>
        <end position="471"/>
    </location>
</feature>
<feature type="transmembrane region" description="Helical" evidence="8">
    <location>
        <begin position="291"/>
        <end position="316"/>
    </location>
</feature>
<dbReference type="GO" id="GO:0016020">
    <property type="term" value="C:membrane"/>
    <property type="evidence" value="ECO:0007669"/>
    <property type="project" value="UniProtKB-SubCell"/>
</dbReference>
<feature type="transmembrane region" description="Helical" evidence="8">
    <location>
        <begin position="101"/>
        <end position="119"/>
    </location>
</feature>
<feature type="transmembrane region" description="Helical" evidence="8">
    <location>
        <begin position="1035"/>
        <end position="1054"/>
    </location>
</feature>
<feature type="transmembrane region" description="Helical" evidence="8">
    <location>
        <begin position="192"/>
        <end position="211"/>
    </location>
</feature>
<dbReference type="PROSITE" id="PS50850">
    <property type="entry name" value="MFS"/>
    <property type="match status" value="1"/>
</dbReference>
<evidence type="ECO:0000256" key="6">
    <source>
        <dbReference type="ARBA" id="ARBA00023180"/>
    </source>
</evidence>
<keyword evidence="7" id="KW-0539">Nucleus</keyword>
<dbReference type="GO" id="GO:0008270">
    <property type="term" value="F:zinc ion binding"/>
    <property type="evidence" value="ECO:0007669"/>
    <property type="project" value="InterPro"/>
</dbReference>
<dbReference type="InterPro" id="IPR007219">
    <property type="entry name" value="XnlR_reg_dom"/>
</dbReference>
<dbReference type="PANTHER" id="PTHR43791:SF35">
    <property type="entry name" value="MAJOR FACILITATOR SUPERFAMILY (MFS) PROFILE DOMAIN-CONTAINING PROTEIN"/>
    <property type="match status" value="1"/>
</dbReference>
<gene>
    <name evidence="10" type="ORF">MDCFG202_LOCUS599998</name>
</gene>
<comment type="caution">
    <text evidence="10">The sequence shown here is derived from an EMBL/GenBank/DDBJ whole genome shotgun (WGS) entry which is preliminary data.</text>
</comment>
<dbReference type="PANTHER" id="PTHR43791">
    <property type="entry name" value="PERMEASE-RELATED"/>
    <property type="match status" value="1"/>
</dbReference>
<keyword evidence="2" id="KW-0813">Transport</keyword>
<feature type="transmembrane region" description="Helical" evidence="8">
    <location>
        <begin position="131"/>
        <end position="148"/>
    </location>
</feature>
<evidence type="ECO:0000313" key="11">
    <source>
        <dbReference type="Proteomes" id="UP000746612"/>
    </source>
</evidence>
<dbReference type="GO" id="GO:0006351">
    <property type="term" value="P:DNA-templated transcription"/>
    <property type="evidence" value="ECO:0007669"/>
    <property type="project" value="InterPro"/>
</dbReference>
<dbReference type="SUPFAM" id="SSF103473">
    <property type="entry name" value="MFS general substrate transporter"/>
    <property type="match status" value="1"/>
</dbReference>
<comment type="subcellular location">
    <subcellularLocation>
        <location evidence="1">Membrane</location>
        <topology evidence="1">Multi-pass membrane protein</topology>
    </subcellularLocation>
</comment>
<dbReference type="InterPro" id="IPR020846">
    <property type="entry name" value="MFS_dom"/>
</dbReference>
<feature type="transmembrane region" description="Helical" evidence="8">
    <location>
        <begin position="382"/>
        <end position="404"/>
    </location>
</feature>
<accession>A0A9N8RS10</accession>
<evidence type="ECO:0000259" key="9">
    <source>
        <dbReference type="PROSITE" id="PS50850"/>
    </source>
</evidence>
<organism evidence="10 11">
    <name type="scientific">Gibberella zeae</name>
    <name type="common">Wheat head blight fungus</name>
    <name type="synonym">Fusarium graminearum</name>
    <dbReference type="NCBI Taxonomy" id="5518"/>
    <lineage>
        <taxon>Eukaryota</taxon>
        <taxon>Fungi</taxon>
        <taxon>Dikarya</taxon>
        <taxon>Ascomycota</taxon>
        <taxon>Pezizomycotina</taxon>
        <taxon>Sordariomycetes</taxon>
        <taxon>Hypocreomycetidae</taxon>
        <taxon>Hypocreales</taxon>
        <taxon>Nectriaceae</taxon>
        <taxon>Fusarium</taxon>
    </lineage>
</organism>
<dbReference type="Pfam" id="PF04082">
    <property type="entry name" value="Fungal_trans"/>
    <property type="match status" value="1"/>
</dbReference>
<reference evidence="10" key="1">
    <citation type="submission" date="2021-03" db="EMBL/GenBank/DDBJ databases">
        <authorList>
            <person name="Alouane T."/>
            <person name="Langin T."/>
            <person name="Bonhomme L."/>
        </authorList>
    </citation>
    <scope>NUCLEOTIDE SEQUENCE</scope>
    <source>
        <strain evidence="10">MDC_Fg202</strain>
    </source>
</reference>